<protein>
    <submittedName>
        <fullName evidence="2">Uncharacterized protein</fullName>
    </submittedName>
</protein>
<reference evidence="2 3" key="1">
    <citation type="submission" date="2019-09" db="EMBL/GenBank/DDBJ databases">
        <authorList>
            <consortium name="NARMS: The National Antimicrobial Resistance Monitoring System"/>
        </authorList>
    </citation>
    <scope>NUCLEOTIDE SEQUENCE [LARGE SCALE GENOMIC DNA]</scope>
    <source>
        <strain evidence="2 3">FSIS11923834</strain>
    </source>
</reference>
<keyword evidence="1" id="KW-0812">Transmembrane</keyword>
<comment type="caution">
    <text evidence="2">The sequence shown here is derived from an EMBL/GenBank/DDBJ whole genome shotgun (WGS) entry which is preliminary data.</text>
</comment>
<keyword evidence="1" id="KW-0472">Membrane</keyword>
<feature type="transmembrane region" description="Helical" evidence="1">
    <location>
        <begin position="12"/>
        <end position="33"/>
    </location>
</feature>
<evidence type="ECO:0000256" key="1">
    <source>
        <dbReference type="SAM" id="Phobius"/>
    </source>
</evidence>
<proteinExistence type="predicted"/>
<feature type="transmembrane region" description="Helical" evidence="1">
    <location>
        <begin position="45"/>
        <end position="64"/>
    </location>
</feature>
<accession>A0A8S7MUE5</accession>
<dbReference type="EMBL" id="AASOHJ010000031">
    <property type="protein sequence ID" value="EFE8675427.1"/>
    <property type="molecule type" value="Genomic_DNA"/>
</dbReference>
<evidence type="ECO:0000313" key="3">
    <source>
        <dbReference type="Proteomes" id="UP000533482"/>
    </source>
</evidence>
<dbReference type="AlphaFoldDB" id="A0A8S7MUE5"/>
<dbReference type="Proteomes" id="UP000533482">
    <property type="component" value="Unassembled WGS sequence"/>
</dbReference>
<sequence length="65" mass="7716">MRLHVKLKEFFSMFFIAILFFPAFNASLFFTGIKPLYSIIKGSTEIFYDWRMLILCFGFISFSLL</sequence>
<keyword evidence="1" id="KW-1133">Transmembrane helix</keyword>
<gene>
    <name evidence="2" type="ORF">F7N46_20320</name>
</gene>
<organism evidence="2 3">
    <name type="scientific">Escherichia coli</name>
    <dbReference type="NCBI Taxonomy" id="562"/>
    <lineage>
        <taxon>Bacteria</taxon>
        <taxon>Pseudomonadati</taxon>
        <taxon>Pseudomonadota</taxon>
        <taxon>Gammaproteobacteria</taxon>
        <taxon>Enterobacterales</taxon>
        <taxon>Enterobacteriaceae</taxon>
        <taxon>Escherichia</taxon>
    </lineage>
</organism>
<evidence type="ECO:0000313" key="2">
    <source>
        <dbReference type="EMBL" id="EFE8675427.1"/>
    </source>
</evidence>
<name>A0A8S7MUE5_ECOLX</name>
<feature type="non-terminal residue" evidence="2">
    <location>
        <position position="65"/>
    </location>
</feature>